<keyword evidence="1" id="KW-0175">Coiled coil</keyword>
<accession>A0A7S3K708</accession>
<organism evidence="3">
    <name type="scientific">Euplotes crassus</name>
    <dbReference type="NCBI Taxonomy" id="5936"/>
    <lineage>
        <taxon>Eukaryota</taxon>
        <taxon>Sar</taxon>
        <taxon>Alveolata</taxon>
        <taxon>Ciliophora</taxon>
        <taxon>Intramacronucleata</taxon>
        <taxon>Spirotrichea</taxon>
        <taxon>Hypotrichia</taxon>
        <taxon>Euplotida</taxon>
        <taxon>Euplotidae</taxon>
        <taxon>Moneuplotes</taxon>
    </lineage>
</organism>
<keyword evidence="2" id="KW-1133">Transmembrane helix</keyword>
<keyword evidence="2" id="KW-0472">Membrane</keyword>
<protein>
    <recommendedName>
        <fullName evidence="5">V-SNARE coiled-coil homology domain-containing protein</fullName>
    </recommendedName>
</protein>
<name>A0A7S3K708_EUPCR</name>
<dbReference type="EMBL" id="HBIK01000562">
    <property type="protein sequence ID" value="CAE0375298.1"/>
    <property type="molecule type" value="Transcribed_RNA"/>
</dbReference>
<feature type="transmembrane region" description="Helical" evidence="2">
    <location>
        <begin position="98"/>
        <end position="119"/>
    </location>
</feature>
<proteinExistence type="predicted"/>
<gene>
    <name evidence="3" type="ORF">ECRA1380_LOCUS249</name>
    <name evidence="4" type="ORF">ECRA1380_LOCUS250</name>
</gene>
<sequence>MLDGRLLITLTWAPTTLQQEKEALSLIFKNVRLGGEKIEKLKQSLLDSIIKMNDNREQVEKLNANVQSLRQEAYKFKKQAQEVEDEMKKRNRWCTKRFIFLYLIITILVLAAIIIVLILKL</sequence>
<reference evidence="3" key="1">
    <citation type="submission" date="2021-01" db="EMBL/GenBank/DDBJ databases">
        <authorList>
            <person name="Corre E."/>
            <person name="Pelletier E."/>
            <person name="Niang G."/>
            <person name="Scheremetjew M."/>
            <person name="Finn R."/>
            <person name="Kale V."/>
            <person name="Holt S."/>
            <person name="Cochrane G."/>
            <person name="Meng A."/>
            <person name="Brown T."/>
            <person name="Cohen L."/>
        </authorList>
    </citation>
    <scope>NUCLEOTIDE SEQUENCE</scope>
    <source>
        <strain evidence="3">CT5</strain>
    </source>
</reference>
<evidence type="ECO:0008006" key="5">
    <source>
        <dbReference type="Google" id="ProtNLM"/>
    </source>
</evidence>
<evidence type="ECO:0000313" key="3">
    <source>
        <dbReference type="EMBL" id="CAE0375298.1"/>
    </source>
</evidence>
<evidence type="ECO:0000313" key="4">
    <source>
        <dbReference type="EMBL" id="CAE0375299.1"/>
    </source>
</evidence>
<dbReference type="EMBL" id="HBIK01000563">
    <property type="protein sequence ID" value="CAE0375299.1"/>
    <property type="molecule type" value="Transcribed_RNA"/>
</dbReference>
<dbReference type="Gene3D" id="1.20.5.110">
    <property type="match status" value="1"/>
</dbReference>
<evidence type="ECO:0000256" key="1">
    <source>
        <dbReference type="SAM" id="Coils"/>
    </source>
</evidence>
<feature type="coiled-coil region" evidence="1">
    <location>
        <begin position="52"/>
        <end position="86"/>
    </location>
</feature>
<evidence type="ECO:0000256" key="2">
    <source>
        <dbReference type="SAM" id="Phobius"/>
    </source>
</evidence>
<keyword evidence="2" id="KW-0812">Transmembrane</keyword>
<dbReference type="AlphaFoldDB" id="A0A7S3K708"/>